<dbReference type="AlphaFoldDB" id="A0AAW1V5C9"/>
<comment type="caution">
    <text evidence="1">The sequence shown here is derived from an EMBL/GenBank/DDBJ whole genome shotgun (WGS) entry which is preliminary data.</text>
</comment>
<evidence type="ECO:0000313" key="1">
    <source>
        <dbReference type="EMBL" id="KAK9889870.1"/>
    </source>
</evidence>
<sequence length="112" mass="13419">MNIMKLIDKSTKSIEYRIHFGNIVWISTNVNERPGVRLNDCYIGPIKTFAIETRLSLKNYLSRDTLEDRKRKADIIYKYELEDIIRYGRERRRVWNEHVNMASERLAKIAGW</sequence>
<name>A0AAW1V5C9_9CUCU</name>
<proteinExistence type="predicted"/>
<gene>
    <name evidence="1" type="ORF">WA026_008672</name>
</gene>
<organism evidence="1 2">
    <name type="scientific">Henosepilachna vigintioctopunctata</name>
    <dbReference type="NCBI Taxonomy" id="420089"/>
    <lineage>
        <taxon>Eukaryota</taxon>
        <taxon>Metazoa</taxon>
        <taxon>Ecdysozoa</taxon>
        <taxon>Arthropoda</taxon>
        <taxon>Hexapoda</taxon>
        <taxon>Insecta</taxon>
        <taxon>Pterygota</taxon>
        <taxon>Neoptera</taxon>
        <taxon>Endopterygota</taxon>
        <taxon>Coleoptera</taxon>
        <taxon>Polyphaga</taxon>
        <taxon>Cucujiformia</taxon>
        <taxon>Coccinelloidea</taxon>
        <taxon>Coccinellidae</taxon>
        <taxon>Epilachninae</taxon>
        <taxon>Epilachnini</taxon>
        <taxon>Henosepilachna</taxon>
    </lineage>
</organism>
<protein>
    <submittedName>
        <fullName evidence="1">Uncharacterized protein</fullName>
    </submittedName>
</protein>
<keyword evidence="2" id="KW-1185">Reference proteome</keyword>
<reference evidence="1 2" key="1">
    <citation type="submission" date="2023-03" db="EMBL/GenBank/DDBJ databases">
        <title>Genome insight into feeding habits of ladybird beetles.</title>
        <authorList>
            <person name="Li H.-S."/>
            <person name="Huang Y.-H."/>
            <person name="Pang H."/>
        </authorList>
    </citation>
    <scope>NUCLEOTIDE SEQUENCE [LARGE SCALE GENOMIC DNA]</scope>
    <source>
        <strain evidence="1">SYSU_2023b</strain>
        <tissue evidence="1">Whole body</tissue>
    </source>
</reference>
<dbReference type="EMBL" id="JARQZJ010000124">
    <property type="protein sequence ID" value="KAK9889870.1"/>
    <property type="molecule type" value="Genomic_DNA"/>
</dbReference>
<dbReference type="Proteomes" id="UP001431783">
    <property type="component" value="Unassembled WGS sequence"/>
</dbReference>
<accession>A0AAW1V5C9</accession>
<evidence type="ECO:0000313" key="2">
    <source>
        <dbReference type="Proteomes" id="UP001431783"/>
    </source>
</evidence>